<protein>
    <submittedName>
        <fullName evidence="4">50S ribosome-binding GTPase</fullName>
    </submittedName>
</protein>
<feature type="transmembrane region" description="Helical" evidence="1">
    <location>
        <begin position="419"/>
        <end position="440"/>
    </location>
</feature>
<feature type="domain" description="Nucleoside transporter/FeoB GTPase Gate" evidence="3">
    <location>
        <begin position="421"/>
        <end position="523"/>
    </location>
</feature>
<feature type="transmembrane region" description="Helical" evidence="1">
    <location>
        <begin position="493"/>
        <end position="516"/>
    </location>
</feature>
<keyword evidence="5" id="KW-1185">Reference proteome</keyword>
<dbReference type="InterPro" id="IPR006073">
    <property type="entry name" value="GTP-bd"/>
</dbReference>
<dbReference type="EMBL" id="JAIQUM010000026">
    <property type="protein sequence ID" value="MBZ5751112.1"/>
    <property type="molecule type" value="Genomic_DNA"/>
</dbReference>
<dbReference type="InterPro" id="IPR011642">
    <property type="entry name" value="Gate_dom"/>
</dbReference>
<accession>A0ABS7USV0</accession>
<evidence type="ECO:0000259" key="3">
    <source>
        <dbReference type="Pfam" id="PF07670"/>
    </source>
</evidence>
<sequence>MLAATLSTDRTALIGLESSGKTTIFSRLGGRDIGSKTNVKGATYTTYTQYVDGFLVVDTPGIRSIDTASNEIAKREIEKSNRIMLVVRGTHFKEEISQLLPLVENTNKAVIIIATYADKMTVKSKQILAKQIIKYKLPLFLLDARNLTSQNSNQILEECDEQQSLTPKQYQSLISIDIDQIEPKGLIFDHPTVGGIFSVLSLISMFLLPVVIAHWVSNFIQPFIESLILYPLIQFFENSPSLLNSLFVGDYGILTLGIYSFIWAFPVVLLIGLSTAIVDETGLKDRIIDSLDPYLKKLGLEGRDLMPVLSGFGCNVVAVFQSRSCSSCTRKQCVSLITFGSACSYQIGATLSIFNSANKTWMFLPYIVVLLLGSIMHTKLWSKKNNHSHYFGLTPRRTFLQKPTFKGSTFRLKSDIKQFITQAMPIFISICAIAALLEYFKIIHYASFIFKPLLQLLQLPVEAASGLAFSIIRKDGMLIFNEGNGALLSSLTNLQLFLLIFLASTMTACIVTMLTVGKEFGSKQAFQMIFQQGVTSIICTLFIALSMKCIQFIL</sequence>
<feature type="transmembrane region" description="Helical" evidence="1">
    <location>
        <begin position="193"/>
        <end position="212"/>
    </location>
</feature>
<feature type="domain" description="Nucleoside transporter/FeoB GTPase Gate" evidence="3">
    <location>
        <begin position="261"/>
        <end position="355"/>
    </location>
</feature>
<organism evidence="4 5">
    <name type="scientific">Metabacillus rhizolycopersici</name>
    <dbReference type="NCBI Taxonomy" id="2875709"/>
    <lineage>
        <taxon>Bacteria</taxon>
        <taxon>Bacillati</taxon>
        <taxon>Bacillota</taxon>
        <taxon>Bacilli</taxon>
        <taxon>Bacillales</taxon>
        <taxon>Bacillaceae</taxon>
        <taxon>Metabacillus</taxon>
    </lineage>
</organism>
<dbReference type="RefSeq" id="WP_224139385.1">
    <property type="nucleotide sequence ID" value="NZ_JAIQUM010000026.1"/>
</dbReference>
<dbReference type="Gene3D" id="3.40.50.300">
    <property type="entry name" value="P-loop containing nucleotide triphosphate hydrolases"/>
    <property type="match status" value="1"/>
</dbReference>
<keyword evidence="1" id="KW-0472">Membrane</keyword>
<name>A0ABS7USV0_9BACI</name>
<evidence type="ECO:0000313" key="4">
    <source>
        <dbReference type="EMBL" id="MBZ5751112.1"/>
    </source>
</evidence>
<dbReference type="Pfam" id="PF07670">
    <property type="entry name" value="Gate"/>
    <property type="match status" value="2"/>
</dbReference>
<dbReference type="PANTHER" id="PTHR43185:SF1">
    <property type="entry name" value="FE(2+) TRANSPORTER FEOB"/>
    <property type="match status" value="1"/>
</dbReference>
<keyword evidence="1" id="KW-0812">Transmembrane</keyword>
<dbReference type="InterPro" id="IPR050860">
    <property type="entry name" value="FeoB_GTPase"/>
</dbReference>
<dbReference type="SUPFAM" id="SSF52540">
    <property type="entry name" value="P-loop containing nucleoside triphosphate hydrolases"/>
    <property type="match status" value="1"/>
</dbReference>
<gene>
    <name evidence="4" type="ORF">K9V48_12835</name>
</gene>
<dbReference type="PANTHER" id="PTHR43185">
    <property type="entry name" value="FERROUS IRON TRANSPORT PROTEIN B"/>
    <property type="match status" value="1"/>
</dbReference>
<dbReference type="Proteomes" id="UP001165287">
    <property type="component" value="Unassembled WGS sequence"/>
</dbReference>
<evidence type="ECO:0000313" key="5">
    <source>
        <dbReference type="Proteomes" id="UP001165287"/>
    </source>
</evidence>
<feature type="transmembrane region" description="Helical" evidence="1">
    <location>
        <begin position="360"/>
        <end position="378"/>
    </location>
</feature>
<feature type="transmembrane region" description="Helical" evidence="1">
    <location>
        <begin position="256"/>
        <end position="278"/>
    </location>
</feature>
<dbReference type="Pfam" id="PF01926">
    <property type="entry name" value="MMR_HSR1"/>
    <property type="match status" value="1"/>
</dbReference>
<evidence type="ECO:0000259" key="2">
    <source>
        <dbReference type="Pfam" id="PF01926"/>
    </source>
</evidence>
<feature type="transmembrane region" description="Helical" evidence="1">
    <location>
        <begin position="528"/>
        <end position="547"/>
    </location>
</feature>
<comment type="caution">
    <text evidence="4">The sequence shown here is derived from an EMBL/GenBank/DDBJ whole genome shotgun (WGS) entry which is preliminary data.</text>
</comment>
<dbReference type="InterPro" id="IPR027417">
    <property type="entry name" value="P-loop_NTPase"/>
</dbReference>
<feature type="domain" description="G" evidence="2">
    <location>
        <begin position="11"/>
        <end position="114"/>
    </location>
</feature>
<evidence type="ECO:0000256" key="1">
    <source>
        <dbReference type="SAM" id="Phobius"/>
    </source>
</evidence>
<reference evidence="4" key="1">
    <citation type="submission" date="2024-05" db="EMBL/GenBank/DDBJ databases">
        <title>Metabacillus sp. nov., isolated from the rhizosphere soil of tomato plants.</title>
        <authorList>
            <person name="Ma R."/>
        </authorList>
    </citation>
    <scope>NUCLEOTIDE SEQUENCE</scope>
    <source>
        <strain evidence="4">DBTR6</strain>
    </source>
</reference>
<proteinExistence type="predicted"/>
<keyword evidence="1" id="KW-1133">Transmembrane helix</keyword>